<evidence type="ECO:0000313" key="2">
    <source>
        <dbReference type="EMBL" id="RLN57257.1"/>
    </source>
</evidence>
<dbReference type="Proteomes" id="UP000277300">
    <property type="component" value="Unassembled WGS sequence"/>
</dbReference>
<name>A0A3F2RHN3_9STRA</name>
<evidence type="ECO:0000313" key="3">
    <source>
        <dbReference type="Proteomes" id="UP000277300"/>
    </source>
</evidence>
<proteinExistence type="predicted"/>
<organism evidence="2 3">
    <name type="scientific">Phytophthora kernoviae</name>
    <dbReference type="NCBI Taxonomy" id="325452"/>
    <lineage>
        <taxon>Eukaryota</taxon>
        <taxon>Sar</taxon>
        <taxon>Stramenopiles</taxon>
        <taxon>Oomycota</taxon>
        <taxon>Peronosporomycetes</taxon>
        <taxon>Peronosporales</taxon>
        <taxon>Peronosporaceae</taxon>
        <taxon>Phytophthora</taxon>
    </lineage>
</organism>
<comment type="caution">
    <text evidence="2">The sequence shown here is derived from an EMBL/GenBank/DDBJ whole genome shotgun (WGS) entry which is preliminary data.</text>
</comment>
<keyword evidence="1" id="KW-1133">Transmembrane helix</keyword>
<evidence type="ECO:0000256" key="1">
    <source>
        <dbReference type="SAM" id="Phobius"/>
    </source>
</evidence>
<dbReference type="OrthoDB" id="114084at2759"/>
<keyword evidence="1" id="KW-0812">Transmembrane</keyword>
<reference evidence="2 3" key="1">
    <citation type="submission" date="2018-07" db="EMBL/GenBank/DDBJ databases">
        <title>Genome sequencing of oomycete isolates from Chile give support for New Zealand origin for Phytophthora kernoviae and make available the first Nothophytophthora sp. genome.</title>
        <authorList>
            <person name="Studholme D.J."/>
            <person name="Sanfuentes E."/>
            <person name="Panda P."/>
            <person name="Hill R."/>
            <person name="Sambles C."/>
            <person name="Grant M."/>
            <person name="Williams N.M."/>
            <person name="Mcdougal R.L."/>
        </authorList>
    </citation>
    <scope>NUCLEOTIDE SEQUENCE [LARGE SCALE GENOMIC DNA]</scope>
    <source>
        <strain evidence="2">Chile6</strain>
    </source>
</reference>
<dbReference type="EMBL" id="MBDO02000318">
    <property type="protein sequence ID" value="RLN57257.1"/>
    <property type="molecule type" value="Genomic_DNA"/>
</dbReference>
<keyword evidence="1" id="KW-0472">Membrane</keyword>
<sequence length="107" mass="12006">MKQILTVPNKTTAATLGRTNPLSRSHAAATKALQERHPATLGILRLDYLRKMFLYSLLCLLVKALTANPCFGFAMQYCQLRAPNGLLVFAKAFRWTKPTEALFFSFV</sequence>
<dbReference type="AlphaFoldDB" id="A0A3F2RHN3"/>
<gene>
    <name evidence="2" type="ORF">BBP00_00007602</name>
</gene>
<protein>
    <submittedName>
        <fullName evidence="2">Uncharacterized protein</fullName>
    </submittedName>
</protein>
<accession>A0A3F2RHN3</accession>
<feature type="transmembrane region" description="Helical" evidence="1">
    <location>
        <begin position="53"/>
        <end position="75"/>
    </location>
</feature>